<dbReference type="GO" id="GO:0005201">
    <property type="term" value="F:extracellular matrix structural constituent"/>
    <property type="evidence" value="ECO:0007669"/>
    <property type="project" value="TreeGrafter"/>
</dbReference>
<dbReference type="GO" id="GO:0034116">
    <property type="term" value="P:positive regulation of heterotypic cell-cell adhesion"/>
    <property type="evidence" value="ECO:0007669"/>
    <property type="project" value="TreeGrafter"/>
</dbReference>
<dbReference type="InterPro" id="IPR036056">
    <property type="entry name" value="Fibrinogen-like_C"/>
</dbReference>
<dbReference type="Pfam" id="PF00147">
    <property type="entry name" value="Fibrinogen_C"/>
    <property type="match status" value="1"/>
</dbReference>
<name>A0A8W8NNK2_MAGGI</name>
<feature type="signal peptide" evidence="5">
    <location>
        <begin position="1"/>
        <end position="19"/>
    </location>
</feature>
<accession>A0A8W8NNK2</accession>
<evidence type="ECO:0000313" key="7">
    <source>
        <dbReference type="EnsemblMetazoa" id="G8293.1:cds"/>
    </source>
</evidence>
<dbReference type="SUPFAM" id="SSF56496">
    <property type="entry name" value="Fibrinogen C-terminal domain-like"/>
    <property type="match status" value="1"/>
</dbReference>
<evidence type="ECO:0000256" key="5">
    <source>
        <dbReference type="SAM" id="SignalP"/>
    </source>
</evidence>
<proteinExistence type="predicted"/>
<dbReference type="AlphaFoldDB" id="A0A8W8NNK2"/>
<keyword evidence="8" id="KW-1185">Reference proteome</keyword>
<dbReference type="Proteomes" id="UP000005408">
    <property type="component" value="Unassembled WGS sequence"/>
</dbReference>
<feature type="compositionally biased region" description="Low complexity" evidence="4">
    <location>
        <begin position="25"/>
        <end position="36"/>
    </location>
</feature>
<keyword evidence="5" id="KW-0732">Signal</keyword>
<dbReference type="InterPro" id="IPR014716">
    <property type="entry name" value="Fibrinogen_a/b/g_C_1"/>
</dbReference>
<dbReference type="GO" id="GO:0005577">
    <property type="term" value="C:fibrinogen complex"/>
    <property type="evidence" value="ECO:0007669"/>
    <property type="project" value="TreeGrafter"/>
</dbReference>
<evidence type="ECO:0000256" key="2">
    <source>
        <dbReference type="ARBA" id="ARBA00022525"/>
    </source>
</evidence>
<feature type="domain" description="Fibrinogen C-terminal" evidence="6">
    <location>
        <begin position="232"/>
        <end position="271"/>
    </location>
</feature>
<comment type="subcellular location">
    <subcellularLocation>
        <location evidence="1">Secreted</location>
    </subcellularLocation>
</comment>
<feature type="region of interest" description="Disordered" evidence="4">
    <location>
        <begin position="25"/>
        <end position="68"/>
    </location>
</feature>
<evidence type="ECO:0000259" key="6">
    <source>
        <dbReference type="Pfam" id="PF00147"/>
    </source>
</evidence>
<dbReference type="GO" id="GO:0030674">
    <property type="term" value="F:protein-macromolecule adaptor activity"/>
    <property type="evidence" value="ECO:0007669"/>
    <property type="project" value="TreeGrafter"/>
</dbReference>
<dbReference type="PANTHER" id="PTHR47221">
    <property type="entry name" value="FIBRINOGEN ALPHA CHAIN"/>
    <property type="match status" value="1"/>
</dbReference>
<evidence type="ECO:0000256" key="4">
    <source>
        <dbReference type="SAM" id="MobiDB-lite"/>
    </source>
</evidence>
<keyword evidence="2" id="KW-0964">Secreted</keyword>
<keyword evidence="3" id="KW-1015">Disulfide bond</keyword>
<reference evidence="7" key="1">
    <citation type="submission" date="2022-08" db="UniProtKB">
        <authorList>
            <consortium name="EnsemblMetazoa"/>
        </authorList>
    </citation>
    <scope>IDENTIFICATION</scope>
    <source>
        <strain evidence="7">05x7-T-G4-1.051#20</strain>
    </source>
</reference>
<feature type="chain" id="PRO_5036447717" description="Fibrinogen C-terminal domain-containing protein" evidence="5">
    <location>
        <begin position="20"/>
        <end position="301"/>
    </location>
</feature>
<evidence type="ECO:0000313" key="8">
    <source>
        <dbReference type="Proteomes" id="UP000005408"/>
    </source>
</evidence>
<dbReference type="InterPro" id="IPR002181">
    <property type="entry name" value="Fibrinogen_a/b/g_C_dom"/>
</dbReference>
<dbReference type="InterPro" id="IPR037579">
    <property type="entry name" value="FIB_ANG-like"/>
</dbReference>
<protein>
    <recommendedName>
        <fullName evidence="6">Fibrinogen C-terminal domain-containing protein</fullName>
    </recommendedName>
</protein>
<organism evidence="7 8">
    <name type="scientific">Magallana gigas</name>
    <name type="common">Pacific oyster</name>
    <name type="synonym">Crassostrea gigas</name>
    <dbReference type="NCBI Taxonomy" id="29159"/>
    <lineage>
        <taxon>Eukaryota</taxon>
        <taxon>Metazoa</taxon>
        <taxon>Spiralia</taxon>
        <taxon>Lophotrochozoa</taxon>
        <taxon>Mollusca</taxon>
        <taxon>Bivalvia</taxon>
        <taxon>Autobranchia</taxon>
        <taxon>Pteriomorphia</taxon>
        <taxon>Ostreida</taxon>
        <taxon>Ostreoidea</taxon>
        <taxon>Ostreidae</taxon>
        <taxon>Magallana</taxon>
    </lineage>
</organism>
<evidence type="ECO:0000256" key="3">
    <source>
        <dbReference type="ARBA" id="ARBA00023157"/>
    </source>
</evidence>
<evidence type="ECO:0000256" key="1">
    <source>
        <dbReference type="ARBA" id="ARBA00004613"/>
    </source>
</evidence>
<sequence>MNSVILVLLACLVLEKTLANPHAYNGYGENDGNENNGDCDVDNGDNENTSSSDDSDDSDDREENKEKGNNEVCKNTIRATCDRYTDGDFEECIECFEYFDDKTQCIQANKRRCLWDDDRRCMNKYFCFGFNDLKHTSRVYEVTISIQSLNGILAGYIILQVSPHTLRLGMKIVMSYTMTDILNPVSIHFILGVFLTQTIEQYECIVTWRRQTADGHWLNTQITPLNPADDLSGMSFTTFDQDNDMYIKNCATAFSGGGWFNACHLAFLKGPMSSREWIFPWNPLFADGAFLNQTVMMIKPY</sequence>
<dbReference type="PANTHER" id="PTHR47221:SF7">
    <property type="entry name" value="FIBRINOGEN BETA CHAIN"/>
    <property type="match status" value="1"/>
</dbReference>
<dbReference type="EnsemblMetazoa" id="G8293.1">
    <property type="protein sequence ID" value="G8293.1:cds"/>
    <property type="gene ID" value="G8293"/>
</dbReference>
<dbReference type="Gene3D" id="3.90.215.10">
    <property type="entry name" value="Gamma Fibrinogen, chain A, domain 1"/>
    <property type="match status" value="1"/>
</dbReference>